<comment type="caution">
    <text evidence="1">The sequence shown here is derived from an EMBL/GenBank/DDBJ whole genome shotgun (WGS) entry which is preliminary data.</text>
</comment>
<dbReference type="InterPro" id="IPR036890">
    <property type="entry name" value="HATPase_C_sf"/>
</dbReference>
<protein>
    <recommendedName>
        <fullName evidence="3">Protein NO VEIN C-terminal domain-containing protein</fullName>
    </recommendedName>
</protein>
<accession>A0ABT8DPI4</accession>
<dbReference type="Proteomes" id="UP001244787">
    <property type="component" value="Unassembled WGS sequence"/>
</dbReference>
<sequence length="927" mass="107260">MEEKIIGIEKIISFEEQIKETEIEKKLSIPAKRLMEKLEPIPSKIQSLQYRWFWELVQNASDFNDEVDIELELKEDKLIFRHNGKPFKLVDVENLITPDSDKDDDDIDEDYIGRFGSGFISTHVLSAFITVEGLVKDKYRDTEHYSFKFELNRKDYNSKKLLIDSIKESEDQLKTDYKSVDYLSGSFDNKFTYDLSNSLPGLNSKEYALSGIKYAIKVLPLVFTFLPKLKSVKIIQHKNGLEEKLFYQKSRNEEIGKCEIGLNINSKPQNDIEVRYFKEADVIVATEIENNRVVEYQEEIAVLFLYLPMIGSERFPFPVTINSPKFKPETERNGINISDNDIENRTNLLNGVKAFKKLLENLANDEIGNLYNLVQLKSDRIKALSSNSDWFQKNIEKEIKIVLDEVDFINCNGKSISYSKLKLPFIPENKTESKDLEFYDITRDLILNEVPARVEYLKWLKNIDFTIFKSVPFRLEAAVKMVEDKKNLIQLADYINKNEEDTVEWLGNFIKYVKVNDAGLLTNFKILPSQSEKGDFVNRDAEIFTDKGVFPDLIEVYNKMRGEDYRNKLLNNDINKKIPNLLPDNKFKTWKTLAKEIDDIFRIRLDANSRLSKQEIEGLSKLLKWLKSKGFPKWGDLPIYFPTFNSSYTNFFLESFDEEERVKAITIRDSGKQDTLVKLAESEVTQEELNKVLDNISEINQIVSIIDSGTNLTQLKELADLFPNTIPIAVMNIAREEGEKKRDFDTKSLIGSDVEKLFKSAFEKMHLGLIVEKVDLDAIDFVYAGGGSYDFRITNPVNGKSFYIEMKSVRQGNTDSIKLAISQLERAVNPKYKEHYCIALIERTKDIKDMDEDYVLKNLKFISKPGDFLETVYDDHKKVVESTSRAKEAKLLMLNADFRCSIDYEFLKSKSKSILELETAIIKSLKG</sequence>
<evidence type="ECO:0000313" key="1">
    <source>
        <dbReference type="EMBL" id="MDN3725120.1"/>
    </source>
</evidence>
<gene>
    <name evidence="1" type="ORF">QRD02_12055</name>
</gene>
<proteinExistence type="predicted"/>
<keyword evidence="2" id="KW-1185">Reference proteome</keyword>
<dbReference type="RefSeq" id="WP_290255210.1">
    <property type="nucleotide sequence ID" value="NZ_JAUGQQ010000009.1"/>
</dbReference>
<reference evidence="1 2" key="1">
    <citation type="submission" date="2023-06" db="EMBL/GenBank/DDBJ databases">
        <authorList>
            <person name="Ye Y.-Q."/>
            <person name="Du Z.-J."/>
        </authorList>
    </citation>
    <scope>NUCLEOTIDE SEQUENCE [LARGE SCALE GENOMIC DNA]</scope>
    <source>
        <strain evidence="1 2">SDUM287046</strain>
    </source>
</reference>
<dbReference type="Gene3D" id="3.30.565.10">
    <property type="entry name" value="Histidine kinase-like ATPase, C-terminal domain"/>
    <property type="match status" value="1"/>
</dbReference>
<dbReference type="EMBL" id="JAUGQQ010000009">
    <property type="protein sequence ID" value="MDN3725120.1"/>
    <property type="molecule type" value="Genomic_DNA"/>
</dbReference>
<dbReference type="NCBIfam" id="NF047352">
    <property type="entry name" value="P_loop_sacsin"/>
    <property type="match status" value="1"/>
</dbReference>
<evidence type="ECO:0008006" key="3">
    <source>
        <dbReference type="Google" id="ProtNLM"/>
    </source>
</evidence>
<name>A0ABT8DPI4_9FLAO</name>
<organism evidence="1 2">
    <name type="scientific">Aequorivita aurantiaca</name>
    <dbReference type="NCBI Taxonomy" id="3053356"/>
    <lineage>
        <taxon>Bacteria</taxon>
        <taxon>Pseudomonadati</taxon>
        <taxon>Bacteroidota</taxon>
        <taxon>Flavobacteriia</taxon>
        <taxon>Flavobacteriales</taxon>
        <taxon>Flavobacteriaceae</taxon>
        <taxon>Aequorivita</taxon>
    </lineage>
</organism>
<evidence type="ECO:0000313" key="2">
    <source>
        <dbReference type="Proteomes" id="UP001244787"/>
    </source>
</evidence>
<dbReference type="SUPFAM" id="SSF55874">
    <property type="entry name" value="ATPase domain of HSP90 chaperone/DNA topoisomerase II/histidine kinase"/>
    <property type="match status" value="1"/>
</dbReference>